<organism evidence="1 2">
    <name type="scientific">Sungouiella intermedia</name>
    <dbReference type="NCBI Taxonomy" id="45354"/>
    <lineage>
        <taxon>Eukaryota</taxon>
        <taxon>Fungi</taxon>
        <taxon>Dikarya</taxon>
        <taxon>Ascomycota</taxon>
        <taxon>Saccharomycotina</taxon>
        <taxon>Pichiomycetes</taxon>
        <taxon>Metschnikowiaceae</taxon>
        <taxon>Sungouiella</taxon>
    </lineage>
</organism>
<sequence length="66" mass="6828">MVPHDMSWDGIGVQSTATNLCPSDNPADSCKLSPASYKNAASLPVVLKFTALSALVHLCTCPPLAA</sequence>
<gene>
    <name evidence="1" type="ORF">SAMEA4029010_CIC11G00000005744</name>
</gene>
<evidence type="ECO:0000313" key="1">
    <source>
        <dbReference type="EMBL" id="SGZ46382.1"/>
    </source>
</evidence>
<name>A0A1L0B673_9ASCO</name>
<dbReference type="EMBL" id="LT635756">
    <property type="protein sequence ID" value="SGZ46382.1"/>
    <property type="molecule type" value="Genomic_DNA"/>
</dbReference>
<proteinExistence type="predicted"/>
<reference evidence="1 2" key="1">
    <citation type="submission" date="2016-10" db="EMBL/GenBank/DDBJ databases">
        <authorList>
            <person name="de Groot N.N."/>
        </authorList>
    </citation>
    <scope>NUCLEOTIDE SEQUENCE [LARGE SCALE GENOMIC DNA]</scope>
    <source>
        <strain evidence="1 2">CBS 141442</strain>
    </source>
</reference>
<dbReference type="AlphaFoldDB" id="A0A1L0B673"/>
<dbReference type="Proteomes" id="UP000182334">
    <property type="component" value="Chromosome I"/>
</dbReference>
<keyword evidence="2" id="KW-1185">Reference proteome</keyword>
<evidence type="ECO:0000313" key="2">
    <source>
        <dbReference type="Proteomes" id="UP000182334"/>
    </source>
</evidence>
<protein>
    <submittedName>
        <fullName evidence="1">CIC11C00000005744</fullName>
    </submittedName>
</protein>
<accession>A0A1L0B673</accession>